<evidence type="ECO:0000256" key="6">
    <source>
        <dbReference type="PROSITE-ProRule" id="PRU00433"/>
    </source>
</evidence>
<feature type="region of interest" description="Disordered" evidence="7">
    <location>
        <begin position="401"/>
        <end position="429"/>
    </location>
</feature>
<proteinExistence type="predicted"/>
<feature type="domain" description="Cytochrome c" evidence="9">
    <location>
        <begin position="39"/>
        <end position="130"/>
    </location>
</feature>
<dbReference type="EMBL" id="AZHW01000166">
    <property type="protein sequence ID" value="ETX02217.1"/>
    <property type="molecule type" value="Genomic_DNA"/>
</dbReference>
<dbReference type="GO" id="GO:0009055">
    <property type="term" value="F:electron transfer activity"/>
    <property type="evidence" value="ECO:0007669"/>
    <property type="project" value="InterPro"/>
</dbReference>
<dbReference type="InterPro" id="IPR008168">
    <property type="entry name" value="Cyt_C_IC"/>
</dbReference>
<evidence type="ECO:0000256" key="8">
    <source>
        <dbReference type="SAM" id="Phobius"/>
    </source>
</evidence>
<dbReference type="InterPro" id="IPR051459">
    <property type="entry name" value="Cytochrome_c-type_DH"/>
</dbReference>
<keyword evidence="2 6" id="KW-0349">Heme</keyword>
<dbReference type="GO" id="GO:0005506">
    <property type="term" value="F:iron ion binding"/>
    <property type="evidence" value="ECO:0007669"/>
    <property type="project" value="InterPro"/>
</dbReference>
<dbReference type="HOGENOM" id="CLU_587531_0_0_7"/>
<evidence type="ECO:0000256" key="5">
    <source>
        <dbReference type="ARBA" id="ARBA00023004"/>
    </source>
</evidence>
<dbReference type="Gene3D" id="1.10.760.10">
    <property type="entry name" value="Cytochrome c-like domain"/>
    <property type="match status" value="1"/>
</dbReference>
<evidence type="ECO:0000256" key="2">
    <source>
        <dbReference type="ARBA" id="ARBA00022617"/>
    </source>
</evidence>
<reference evidence="10 11" key="1">
    <citation type="journal article" date="2014" name="Nature">
        <title>An environmental bacterial taxon with a large and distinct metabolic repertoire.</title>
        <authorList>
            <person name="Wilson M.C."/>
            <person name="Mori T."/>
            <person name="Ruckert C."/>
            <person name="Uria A.R."/>
            <person name="Helf M.J."/>
            <person name="Takada K."/>
            <person name="Gernert C."/>
            <person name="Steffens U.A."/>
            <person name="Heycke N."/>
            <person name="Schmitt S."/>
            <person name="Rinke C."/>
            <person name="Helfrich E.J."/>
            <person name="Brachmann A.O."/>
            <person name="Gurgui C."/>
            <person name="Wakimoto T."/>
            <person name="Kracht M."/>
            <person name="Crusemann M."/>
            <person name="Hentschel U."/>
            <person name="Abe I."/>
            <person name="Matsunaga S."/>
            <person name="Kalinowski J."/>
            <person name="Takeyama H."/>
            <person name="Piel J."/>
        </authorList>
    </citation>
    <scope>NUCLEOTIDE SEQUENCE [LARGE SCALE GENOMIC DNA]</scope>
    <source>
        <strain evidence="11">TSY1</strain>
    </source>
</reference>
<dbReference type="PROSITE" id="PS51007">
    <property type="entry name" value="CYTC"/>
    <property type="match status" value="1"/>
</dbReference>
<keyword evidence="8" id="KW-1133">Transmembrane helix</keyword>
<dbReference type="InterPro" id="IPR036909">
    <property type="entry name" value="Cyt_c-like_dom_sf"/>
</dbReference>
<feature type="transmembrane region" description="Helical" evidence="8">
    <location>
        <begin position="354"/>
        <end position="374"/>
    </location>
</feature>
<keyword evidence="1" id="KW-0813">Transport</keyword>
<dbReference type="InterPro" id="IPR026870">
    <property type="entry name" value="Zinc_ribbon_dom"/>
</dbReference>
<keyword evidence="3 6" id="KW-0479">Metal-binding</keyword>
<keyword evidence="4" id="KW-0249">Electron transport</keyword>
<sequence>MHKTGRGYRQNGDHGRTGIACAALCIIAILMTSLAGAQGQAEMGQSIYTRHCARCHGADGRGGPMASMLSVPPRNLTDRAYMQARTEEQLFEVIKHGGSALGVSATMPGFGQQLSDEQIWDTVAFIRTLPGAASTARSQPEGAAPGDTPTGDLRIQRLSVSIWPEYDDPRVLVILRGELAPQSPLPTRIRIPLPKGAELLGAGMISPQNQLLNHPHERLEGDTSDTLVLTVPIHRFFAEWYYDPFGEREPARQFTYPFALPYAMAQLDVDILQPDAATDFRITPAPMREDIDTRGGKHHLFSYRDLQPDAVQTFEVAYVKTTDAPSITKSQAMSGDLPPGHPQVSGLSRSTKTWVAFAMVAGFAVIFAGGVLVFRNKQLAPATVPSTMPAFSASQAAIATGQGKTPETGVEADQPEKTAEMGVEADQPEKTAEMGVEAPNYCSNCGRQLQATYIFCPGCGRSLQA</sequence>
<comment type="caution">
    <text evidence="10">The sequence shown here is derived from an EMBL/GenBank/DDBJ whole genome shotgun (WGS) entry which is preliminary data.</text>
</comment>
<dbReference type="InterPro" id="IPR009056">
    <property type="entry name" value="Cyt_c-like_dom"/>
</dbReference>
<organism evidence="10 11">
    <name type="scientific">Entotheonella factor</name>
    <dbReference type="NCBI Taxonomy" id="1429438"/>
    <lineage>
        <taxon>Bacteria</taxon>
        <taxon>Pseudomonadati</taxon>
        <taxon>Nitrospinota/Tectimicrobiota group</taxon>
        <taxon>Candidatus Tectimicrobiota</taxon>
        <taxon>Candidatus Entotheonellia</taxon>
        <taxon>Candidatus Entotheonellales</taxon>
        <taxon>Candidatus Entotheonellaceae</taxon>
        <taxon>Candidatus Entotheonella</taxon>
    </lineage>
</organism>
<dbReference type="AlphaFoldDB" id="W4LXV8"/>
<evidence type="ECO:0000256" key="3">
    <source>
        <dbReference type="ARBA" id="ARBA00022723"/>
    </source>
</evidence>
<keyword evidence="5 6" id="KW-0408">Iron</keyword>
<dbReference type="Pfam" id="PF13442">
    <property type="entry name" value="Cytochrome_CBB3"/>
    <property type="match status" value="1"/>
</dbReference>
<protein>
    <recommendedName>
        <fullName evidence="9">Cytochrome c domain-containing protein</fullName>
    </recommendedName>
</protein>
<name>W4LXV8_ENTF1</name>
<dbReference type="PANTHER" id="PTHR35008">
    <property type="entry name" value="BLL4482 PROTEIN-RELATED"/>
    <property type="match status" value="1"/>
</dbReference>
<keyword evidence="8" id="KW-0812">Transmembrane</keyword>
<dbReference type="SUPFAM" id="SSF46626">
    <property type="entry name" value="Cytochrome c"/>
    <property type="match status" value="1"/>
</dbReference>
<evidence type="ECO:0000256" key="4">
    <source>
        <dbReference type="ARBA" id="ARBA00022982"/>
    </source>
</evidence>
<evidence type="ECO:0000256" key="1">
    <source>
        <dbReference type="ARBA" id="ARBA00022448"/>
    </source>
</evidence>
<evidence type="ECO:0000256" key="7">
    <source>
        <dbReference type="SAM" id="MobiDB-lite"/>
    </source>
</evidence>
<dbReference type="GO" id="GO:0020037">
    <property type="term" value="F:heme binding"/>
    <property type="evidence" value="ECO:0007669"/>
    <property type="project" value="InterPro"/>
</dbReference>
<dbReference type="PRINTS" id="PR00605">
    <property type="entry name" value="CYTCHROMECIC"/>
</dbReference>
<keyword evidence="11" id="KW-1185">Reference proteome</keyword>
<gene>
    <name evidence="10" type="ORF">ETSY1_04335</name>
</gene>
<dbReference type="PANTHER" id="PTHR35008:SF4">
    <property type="entry name" value="BLL4482 PROTEIN"/>
    <property type="match status" value="1"/>
</dbReference>
<accession>W4LXV8</accession>
<dbReference type="Proteomes" id="UP000019141">
    <property type="component" value="Unassembled WGS sequence"/>
</dbReference>
<evidence type="ECO:0000313" key="11">
    <source>
        <dbReference type="Proteomes" id="UP000019141"/>
    </source>
</evidence>
<feature type="region of interest" description="Disordered" evidence="7">
    <location>
        <begin position="132"/>
        <end position="151"/>
    </location>
</feature>
<dbReference type="Pfam" id="PF13240">
    <property type="entry name" value="Zn_Ribbon_1"/>
    <property type="match status" value="1"/>
</dbReference>
<evidence type="ECO:0000313" key="10">
    <source>
        <dbReference type="EMBL" id="ETX02217.1"/>
    </source>
</evidence>
<keyword evidence="8" id="KW-0472">Membrane</keyword>
<evidence type="ECO:0000259" key="9">
    <source>
        <dbReference type="PROSITE" id="PS51007"/>
    </source>
</evidence>